<dbReference type="AlphaFoldDB" id="A0A2G5BLB3"/>
<proteinExistence type="predicted"/>
<protein>
    <submittedName>
        <fullName evidence="1">Uncharacterized protein</fullName>
    </submittedName>
</protein>
<dbReference type="Proteomes" id="UP000242474">
    <property type="component" value="Unassembled WGS sequence"/>
</dbReference>
<reference evidence="1 2" key="1">
    <citation type="journal article" date="2015" name="Genome Biol. Evol.">
        <title>Phylogenomic analyses indicate that early fungi evolved digesting cell walls of algal ancestors of land plants.</title>
        <authorList>
            <person name="Chang Y."/>
            <person name="Wang S."/>
            <person name="Sekimoto S."/>
            <person name="Aerts A.L."/>
            <person name="Choi C."/>
            <person name="Clum A."/>
            <person name="LaButti K.M."/>
            <person name="Lindquist E.A."/>
            <person name="Yee Ngan C."/>
            <person name="Ohm R.A."/>
            <person name="Salamov A.A."/>
            <person name="Grigoriev I.V."/>
            <person name="Spatafora J.W."/>
            <person name="Berbee M.L."/>
        </authorList>
    </citation>
    <scope>NUCLEOTIDE SEQUENCE [LARGE SCALE GENOMIC DNA]</scope>
    <source>
        <strain evidence="1 2">NRRL 1564</strain>
    </source>
</reference>
<accession>A0A2G5BLB3</accession>
<organism evidence="1 2">
    <name type="scientific">Coemansia reversa (strain ATCC 12441 / NRRL 1564)</name>
    <dbReference type="NCBI Taxonomy" id="763665"/>
    <lineage>
        <taxon>Eukaryota</taxon>
        <taxon>Fungi</taxon>
        <taxon>Fungi incertae sedis</taxon>
        <taxon>Zoopagomycota</taxon>
        <taxon>Kickxellomycotina</taxon>
        <taxon>Kickxellomycetes</taxon>
        <taxon>Kickxellales</taxon>
        <taxon>Kickxellaceae</taxon>
        <taxon>Coemansia</taxon>
    </lineage>
</organism>
<evidence type="ECO:0000313" key="1">
    <source>
        <dbReference type="EMBL" id="PIA19798.1"/>
    </source>
</evidence>
<evidence type="ECO:0000313" key="2">
    <source>
        <dbReference type="Proteomes" id="UP000242474"/>
    </source>
</evidence>
<sequence length="170" mass="18164">MGIPFSATKGQLVVVELERGRSRSAVYEIGGVDDRFVIASTGLGGSDGSLSGSASSVGSVRIIRTACSVGSPTSDSSEYKDPSPSLIQFINEIEGISKATGVNMAKTIPRYTHGELVPYNTCTRMVEVACKKPGFSGHLDTYQKCLHRMQQQGNTILHVAELILNEQPSK</sequence>
<dbReference type="EMBL" id="KZ303486">
    <property type="protein sequence ID" value="PIA19798.1"/>
    <property type="molecule type" value="Genomic_DNA"/>
</dbReference>
<gene>
    <name evidence="1" type="ORF">COEREDRAFT_5608</name>
</gene>
<keyword evidence="2" id="KW-1185">Reference proteome</keyword>
<name>A0A2G5BLB3_COERN</name>